<dbReference type="EMBL" id="JAGFMF010012071">
    <property type="protein sequence ID" value="KAG8507996.1"/>
    <property type="molecule type" value="Genomic_DNA"/>
</dbReference>
<feature type="region of interest" description="Disordered" evidence="1">
    <location>
        <begin position="295"/>
        <end position="383"/>
    </location>
</feature>
<keyword evidence="2" id="KW-0648">Protein biosynthesis</keyword>
<organism evidence="2 3">
    <name type="scientific">Galemys pyrenaicus</name>
    <name type="common">Iberian desman</name>
    <name type="synonym">Pyrenean desman</name>
    <dbReference type="NCBI Taxonomy" id="202257"/>
    <lineage>
        <taxon>Eukaryota</taxon>
        <taxon>Metazoa</taxon>
        <taxon>Chordata</taxon>
        <taxon>Craniata</taxon>
        <taxon>Vertebrata</taxon>
        <taxon>Euteleostomi</taxon>
        <taxon>Mammalia</taxon>
        <taxon>Eutheria</taxon>
        <taxon>Laurasiatheria</taxon>
        <taxon>Eulipotyphla</taxon>
        <taxon>Talpidae</taxon>
        <taxon>Galemys</taxon>
    </lineage>
</organism>
<dbReference type="AlphaFoldDB" id="A0A8J6DH50"/>
<evidence type="ECO:0000313" key="2">
    <source>
        <dbReference type="EMBL" id="KAG8507996.1"/>
    </source>
</evidence>
<dbReference type="Proteomes" id="UP000700334">
    <property type="component" value="Unassembled WGS sequence"/>
</dbReference>
<dbReference type="GO" id="GO:0003746">
    <property type="term" value="F:translation elongation factor activity"/>
    <property type="evidence" value="ECO:0007669"/>
    <property type="project" value="UniProtKB-KW"/>
</dbReference>
<reference evidence="2" key="1">
    <citation type="journal article" date="2021" name="Evol. Appl.">
        <title>The genome of the Pyrenean desman and the effects of bottlenecks and inbreeding on the genomic landscape of an endangered species.</title>
        <authorList>
            <person name="Escoda L."/>
            <person name="Castresana J."/>
        </authorList>
    </citation>
    <scope>NUCLEOTIDE SEQUENCE</scope>
    <source>
        <strain evidence="2">IBE-C5619</strain>
    </source>
</reference>
<proteinExistence type="predicted"/>
<dbReference type="Pfam" id="PF04538">
    <property type="entry name" value="BEX"/>
    <property type="match status" value="1"/>
</dbReference>
<feature type="compositionally biased region" description="Basic and acidic residues" evidence="1">
    <location>
        <begin position="198"/>
        <end position="237"/>
    </location>
</feature>
<evidence type="ECO:0000256" key="1">
    <source>
        <dbReference type="SAM" id="MobiDB-lite"/>
    </source>
</evidence>
<feature type="compositionally biased region" description="Basic and acidic residues" evidence="1">
    <location>
        <begin position="67"/>
        <end position="103"/>
    </location>
</feature>
<evidence type="ECO:0000313" key="3">
    <source>
        <dbReference type="Proteomes" id="UP000700334"/>
    </source>
</evidence>
<dbReference type="OrthoDB" id="9837766at2759"/>
<feature type="compositionally biased region" description="Basic and acidic residues" evidence="1">
    <location>
        <begin position="145"/>
        <end position="165"/>
    </location>
</feature>
<feature type="compositionally biased region" description="Basic and acidic residues" evidence="1">
    <location>
        <begin position="179"/>
        <end position="190"/>
    </location>
</feature>
<name>A0A8J6DH50_GALPY</name>
<keyword evidence="2" id="KW-0251">Elongation factor</keyword>
<dbReference type="InterPro" id="IPR021156">
    <property type="entry name" value="TF_A-like/BEX"/>
</dbReference>
<feature type="region of interest" description="Disordered" evidence="1">
    <location>
        <begin position="53"/>
        <end position="279"/>
    </location>
</feature>
<sequence>MQVGTRCGRGAERTPGAEVVTTRAPEARICFPDTTPPPTPIHFGAENCVFGSVVVGTNPDKTSTDLQDQRRQKRESLKMEKVYKENEGKPENEGKLESGGKPEDEVEPEDGDKSEEDEMPHIKRNPEHRKRQGEGQADGGGQAEDEGKQKQQGKAEDEGNPRGEGEPESQGQPESVLRAAEKRPAEDYVPRKAKRKTDRGTEDSPKDCQENLQERHAGSEEVMREGGDVSRAQEELRKKQKMGGFHWMQRDVQDPFAPRGQRGVRGVRGGGRGQKDLEDVPSLWVGVGVWVTPENTRGSLEALPIRTERQRPVQSLQRKWGGGGGPGTRSLERRGRGRGDRRLDRQGSGGSDRGFSAPACSGHHALPSDGQTCPGHTCLEDDD</sequence>
<keyword evidence="3" id="KW-1185">Reference proteome</keyword>
<protein>
    <submittedName>
        <fullName evidence="2">Transcription elongation factor A protein-like 5</fullName>
    </submittedName>
</protein>
<comment type="caution">
    <text evidence="2">The sequence shown here is derived from an EMBL/GenBank/DDBJ whole genome shotgun (WGS) entry which is preliminary data.</text>
</comment>
<accession>A0A8J6DH50</accession>
<feature type="compositionally biased region" description="Acidic residues" evidence="1">
    <location>
        <begin position="104"/>
        <end position="118"/>
    </location>
</feature>
<gene>
    <name evidence="2" type="ORF">J0S82_017168</name>
</gene>
<feature type="compositionally biased region" description="Basic and acidic residues" evidence="1">
    <location>
        <begin position="330"/>
        <end position="345"/>
    </location>
</feature>